<dbReference type="Proteomes" id="UP001344447">
    <property type="component" value="Unassembled WGS sequence"/>
</dbReference>
<organism evidence="1 2">
    <name type="scientific">Dictyostelium firmibasis</name>
    <dbReference type="NCBI Taxonomy" id="79012"/>
    <lineage>
        <taxon>Eukaryota</taxon>
        <taxon>Amoebozoa</taxon>
        <taxon>Evosea</taxon>
        <taxon>Eumycetozoa</taxon>
        <taxon>Dictyostelia</taxon>
        <taxon>Dictyosteliales</taxon>
        <taxon>Dictyosteliaceae</taxon>
        <taxon>Dictyostelium</taxon>
    </lineage>
</organism>
<keyword evidence="2" id="KW-1185">Reference proteome</keyword>
<reference evidence="1 2" key="1">
    <citation type="submission" date="2023-11" db="EMBL/GenBank/DDBJ databases">
        <title>Dfirmibasis_genome.</title>
        <authorList>
            <person name="Edelbroek B."/>
            <person name="Kjellin J."/>
            <person name="Jerlstrom-Hultqvist J."/>
            <person name="Soderbom F."/>
        </authorList>
    </citation>
    <scope>NUCLEOTIDE SEQUENCE [LARGE SCALE GENOMIC DNA]</scope>
    <source>
        <strain evidence="1 2">TNS-C-14</strain>
    </source>
</reference>
<name>A0AAN7TT33_9MYCE</name>
<evidence type="ECO:0000313" key="2">
    <source>
        <dbReference type="Proteomes" id="UP001344447"/>
    </source>
</evidence>
<protein>
    <submittedName>
        <fullName evidence="1">Uncharacterized protein</fullName>
    </submittedName>
</protein>
<gene>
    <name evidence="1" type="ORF">RB653_010580</name>
</gene>
<sequence>MKTQYSFPSCDSVYPSITVPQVRVAKKSKEFKNCGFSCCGCENSKSGFHRICQDINCPDCSKKFLVGVVKCRHSDCNRWGHTKHRRRHEKCSIHKDPCQDVNCIACTKQDEFKKGRKPKSLITQHNFDILPPIRYVYDELLYHFFNHDYRSTVFSCL</sequence>
<dbReference type="EMBL" id="JAVFKY010000006">
    <property type="protein sequence ID" value="KAK5575322.1"/>
    <property type="molecule type" value="Genomic_DNA"/>
</dbReference>
<dbReference type="AlphaFoldDB" id="A0AAN7TT33"/>
<accession>A0AAN7TT33</accession>
<proteinExistence type="predicted"/>
<evidence type="ECO:0000313" key="1">
    <source>
        <dbReference type="EMBL" id="KAK5575322.1"/>
    </source>
</evidence>
<comment type="caution">
    <text evidence="1">The sequence shown here is derived from an EMBL/GenBank/DDBJ whole genome shotgun (WGS) entry which is preliminary data.</text>
</comment>